<dbReference type="eggNOG" id="COG1324">
    <property type="taxonomic scope" value="Bacteria"/>
</dbReference>
<dbReference type="EMBL" id="AWXU01000040">
    <property type="protein sequence ID" value="KFN49197.1"/>
    <property type="molecule type" value="Genomic_DNA"/>
</dbReference>
<organism evidence="2 3">
    <name type="scientific">Arenimonas composti TR7-09 = DSM 18010</name>
    <dbReference type="NCBI Taxonomy" id="1121013"/>
    <lineage>
        <taxon>Bacteria</taxon>
        <taxon>Pseudomonadati</taxon>
        <taxon>Pseudomonadota</taxon>
        <taxon>Gammaproteobacteria</taxon>
        <taxon>Lysobacterales</taxon>
        <taxon>Lysobacteraceae</taxon>
        <taxon>Arenimonas</taxon>
    </lineage>
</organism>
<proteinExistence type="inferred from homology"/>
<keyword evidence="3" id="KW-1185">Reference proteome</keyword>
<name>A0A091BCD2_9GAMM</name>
<evidence type="ECO:0008006" key="4">
    <source>
        <dbReference type="Google" id="ProtNLM"/>
    </source>
</evidence>
<dbReference type="STRING" id="1121013.GCA_000426365_02447"/>
<dbReference type="PANTHER" id="PTHR23419">
    <property type="entry name" value="DIVALENT CATION TOLERANCE CUTA-RELATED"/>
    <property type="match status" value="1"/>
</dbReference>
<dbReference type="InterPro" id="IPR015867">
    <property type="entry name" value="N-reg_PII/ATP_PRibTrfase_C"/>
</dbReference>
<dbReference type="GO" id="GO:0005507">
    <property type="term" value="F:copper ion binding"/>
    <property type="evidence" value="ECO:0007669"/>
    <property type="project" value="TreeGrafter"/>
</dbReference>
<dbReference type="PANTHER" id="PTHR23419:SF8">
    <property type="entry name" value="FI09726P"/>
    <property type="match status" value="1"/>
</dbReference>
<gene>
    <name evidence="2" type="ORF">P873_12130</name>
</gene>
<evidence type="ECO:0000313" key="2">
    <source>
        <dbReference type="EMBL" id="KFN49197.1"/>
    </source>
</evidence>
<dbReference type="InterPro" id="IPR004323">
    <property type="entry name" value="Ion_tolerance_CutA"/>
</dbReference>
<protein>
    <recommendedName>
        <fullName evidence="4">Divalent-cation tolerance protein CutA</fullName>
    </recommendedName>
</protein>
<accession>A0A091BCD2</accession>
<comment type="caution">
    <text evidence="2">The sequence shown here is derived from an EMBL/GenBank/DDBJ whole genome shotgun (WGS) entry which is preliminary data.</text>
</comment>
<dbReference type="RefSeq" id="WP_026817383.1">
    <property type="nucleotide sequence ID" value="NZ_AUFF01000008.1"/>
</dbReference>
<dbReference type="InterPro" id="IPR011322">
    <property type="entry name" value="N-reg_PII-like_a/b"/>
</dbReference>
<dbReference type="OrthoDB" id="37622at2"/>
<dbReference type="Proteomes" id="UP000029391">
    <property type="component" value="Unassembled WGS sequence"/>
</dbReference>
<evidence type="ECO:0000313" key="3">
    <source>
        <dbReference type="Proteomes" id="UP000029391"/>
    </source>
</evidence>
<evidence type="ECO:0000256" key="1">
    <source>
        <dbReference type="ARBA" id="ARBA00010169"/>
    </source>
</evidence>
<dbReference type="Gene3D" id="3.30.70.120">
    <property type="match status" value="1"/>
</dbReference>
<dbReference type="AlphaFoldDB" id="A0A091BCD2"/>
<sequence>MTARLVHISCPDDASATALARSLVDARLAACASVLPGMRSVYRWQGAVEQAAEVLLLAKTWADRVDALVEHVRAAHPYDLPEIVAVEITGGLAPYLAWLQAETRANPDA</sequence>
<dbReference type="Pfam" id="PF03091">
    <property type="entry name" value="CutA1"/>
    <property type="match status" value="1"/>
</dbReference>
<reference evidence="2 3" key="1">
    <citation type="submission" date="2013-09" db="EMBL/GenBank/DDBJ databases">
        <title>Genome sequencing of Arenimonas composti.</title>
        <authorList>
            <person name="Chen F."/>
            <person name="Wang G."/>
        </authorList>
    </citation>
    <scope>NUCLEOTIDE SEQUENCE [LARGE SCALE GENOMIC DNA]</scope>
    <source>
        <strain evidence="2 3">TR7-09</strain>
    </source>
</reference>
<comment type="similarity">
    <text evidence="1">Belongs to the CutA family.</text>
</comment>
<dbReference type="SUPFAM" id="SSF54913">
    <property type="entry name" value="GlnB-like"/>
    <property type="match status" value="1"/>
</dbReference>
<dbReference type="GO" id="GO:0010038">
    <property type="term" value="P:response to metal ion"/>
    <property type="evidence" value="ECO:0007669"/>
    <property type="project" value="InterPro"/>
</dbReference>